<keyword evidence="1" id="KW-0805">Transcription regulation</keyword>
<accession>A0A9W6RAB4</accession>
<evidence type="ECO:0000259" key="5">
    <source>
        <dbReference type="PROSITE" id="PS50977"/>
    </source>
</evidence>
<keyword evidence="2 4" id="KW-0238">DNA-binding</keyword>
<comment type="caution">
    <text evidence="6">The sequence shown here is derived from an EMBL/GenBank/DDBJ whole genome shotgun (WGS) entry which is preliminary data.</text>
</comment>
<dbReference type="PROSITE" id="PS50977">
    <property type="entry name" value="HTH_TETR_2"/>
    <property type="match status" value="1"/>
</dbReference>
<dbReference type="InterPro" id="IPR001647">
    <property type="entry name" value="HTH_TetR"/>
</dbReference>
<evidence type="ECO:0000313" key="6">
    <source>
        <dbReference type="EMBL" id="GLY71939.1"/>
    </source>
</evidence>
<evidence type="ECO:0000256" key="2">
    <source>
        <dbReference type="ARBA" id="ARBA00023125"/>
    </source>
</evidence>
<dbReference type="EMBL" id="BSTJ01000001">
    <property type="protein sequence ID" value="GLY71939.1"/>
    <property type="molecule type" value="Genomic_DNA"/>
</dbReference>
<evidence type="ECO:0000256" key="3">
    <source>
        <dbReference type="ARBA" id="ARBA00023163"/>
    </source>
</evidence>
<organism evidence="6 7">
    <name type="scientific">Actinoallomurus iriomotensis</name>
    <dbReference type="NCBI Taxonomy" id="478107"/>
    <lineage>
        <taxon>Bacteria</taxon>
        <taxon>Bacillati</taxon>
        <taxon>Actinomycetota</taxon>
        <taxon>Actinomycetes</taxon>
        <taxon>Streptosporangiales</taxon>
        <taxon>Thermomonosporaceae</taxon>
        <taxon>Actinoallomurus</taxon>
    </lineage>
</organism>
<dbReference type="InterPro" id="IPR036271">
    <property type="entry name" value="Tet_transcr_reg_TetR-rel_C_sf"/>
</dbReference>
<name>A0A9W6RAB4_9ACTN</name>
<dbReference type="SUPFAM" id="SSF48498">
    <property type="entry name" value="Tetracyclin repressor-like, C-terminal domain"/>
    <property type="match status" value="1"/>
</dbReference>
<reference evidence="6" key="1">
    <citation type="submission" date="2023-03" db="EMBL/GenBank/DDBJ databases">
        <title>Actinoallomurus iriomotensis NBRC 103681.</title>
        <authorList>
            <person name="Ichikawa N."/>
            <person name="Sato H."/>
            <person name="Tonouchi N."/>
        </authorList>
    </citation>
    <scope>NUCLEOTIDE SEQUENCE</scope>
    <source>
        <strain evidence="6">NBRC 103681</strain>
    </source>
</reference>
<dbReference type="GO" id="GO:0003677">
    <property type="term" value="F:DNA binding"/>
    <property type="evidence" value="ECO:0007669"/>
    <property type="project" value="UniProtKB-UniRule"/>
</dbReference>
<dbReference type="SUPFAM" id="SSF46689">
    <property type="entry name" value="Homeodomain-like"/>
    <property type="match status" value="1"/>
</dbReference>
<dbReference type="Pfam" id="PF21993">
    <property type="entry name" value="TetR_C_13_2"/>
    <property type="match status" value="1"/>
</dbReference>
<dbReference type="InterPro" id="IPR054156">
    <property type="entry name" value="YxaF_TetR_C"/>
</dbReference>
<dbReference type="Gene3D" id="1.10.357.10">
    <property type="entry name" value="Tetracycline Repressor, domain 2"/>
    <property type="match status" value="1"/>
</dbReference>
<feature type="domain" description="HTH tetR-type" evidence="5">
    <location>
        <begin position="3"/>
        <end position="63"/>
    </location>
</feature>
<evidence type="ECO:0000256" key="4">
    <source>
        <dbReference type="PROSITE-ProRule" id="PRU00335"/>
    </source>
</evidence>
<protein>
    <submittedName>
        <fullName evidence="6">TetR family transcriptional regulator</fullName>
    </submittedName>
</protein>
<gene>
    <name evidence="6" type="ORF">Airi01_002060</name>
</gene>
<dbReference type="AlphaFoldDB" id="A0A9W6RAB4"/>
<dbReference type="Proteomes" id="UP001165135">
    <property type="component" value="Unassembled WGS sequence"/>
</dbReference>
<proteinExistence type="predicted"/>
<feature type="DNA-binding region" description="H-T-H motif" evidence="4">
    <location>
        <begin position="26"/>
        <end position="45"/>
    </location>
</feature>
<dbReference type="InterPro" id="IPR009057">
    <property type="entry name" value="Homeodomain-like_sf"/>
</dbReference>
<keyword evidence="3" id="KW-0804">Transcription</keyword>
<dbReference type="Pfam" id="PF00440">
    <property type="entry name" value="TetR_N"/>
    <property type="match status" value="1"/>
</dbReference>
<evidence type="ECO:0000256" key="1">
    <source>
        <dbReference type="ARBA" id="ARBA00023015"/>
    </source>
</evidence>
<dbReference type="PANTHER" id="PTHR47506">
    <property type="entry name" value="TRANSCRIPTIONAL REGULATORY PROTEIN"/>
    <property type="match status" value="1"/>
</dbReference>
<evidence type="ECO:0000313" key="7">
    <source>
        <dbReference type="Proteomes" id="UP001165135"/>
    </source>
</evidence>
<sequence>MASDSRERMVRSAAYLLREHGYSGTAFSDVIAHSGAPRGSIYHHFPGGKEQLAEEAVRYAGDFVAAGVRAATRDDDPVAAVRAFSGWWRRVLVDSDFRAGCPIVAVITESRLADAAAAAFRRWQDALAAGLVSAGATPERAARVATLVIASAEGATLLCRARRSLEPFDDVVAELEDLIASACEKG</sequence>
<dbReference type="PANTHER" id="PTHR47506:SF3">
    <property type="entry name" value="HTH-TYPE TRANSCRIPTIONAL REGULATOR LMRA"/>
    <property type="match status" value="1"/>
</dbReference>
<dbReference type="RefSeq" id="WP_285616876.1">
    <property type="nucleotide sequence ID" value="NZ_BSTJ01000001.1"/>
</dbReference>